<evidence type="ECO:0000313" key="8">
    <source>
        <dbReference type="Proteomes" id="UP001337655"/>
    </source>
</evidence>
<keyword evidence="8" id="KW-1185">Reference proteome</keyword>
<dbReference type="InterPro" id="IPR052360">
    <property type="entry name" value="Transcr_Regulatory_Proteins"/>
</dbReference>
<proteinExistence type="predicted"/>
<evidence type="ECO:0000256" key="3">
    <source>
        <dbReference type="ARBA" id="ARBA00023015"/>
    </source>
</evidence>
<keyword evidence="3" id="KW-0805">Transcription regulation</keyword>
<evidence type="ECO:0000256" key="4">
    <source>
        <dbReference type="ARBA" id="ARBA00023125"/>
    </source>
</evidence>
<evidence type="ECO:0000256" key="2">
    <source>
        <dbReference type="ARBA" id="ARBA00022833"/>
    </source>
</evidence>
<dbReference type="EMBL" id="JAVRRT010000012">
    <property type="protein sequence ID" value="KAK5167127.1"/>
    <property type="molecule type" value="Genomic_DNA"/>
</dbReference>
<dbReference type="PANTHER" id="PTHR36206:SF12">
    <property type="entry name" value="ASPERCRYPTIN BIOSYNTHESIS CLUSTER-SPECIFIC TRANSCRIPTION REGULATOR ATNN-RELATED"/>
    <property type="match status" value="1"/>
</dbReference>
<keyword evidence="5" id="KW-0804">Transcription</keyword>
<keyword evidence="4" id="KW-0238">DNA-binding</keyword>
<dbReference type="PANTHER" id="PTHR36206">
    <property type="entry name" value="ASPERCRYPTIN BIOSYNTHESIS CLUSTER-SPECIFIC TRANSCRIPTION REGULATOR ATNN-RELATED"/>
    <property type="match status" value="1"/>
</dbReference>
<evidence type="ECO:0000313" key="7">
    <source>
        <dbReference type="EMBL" id="KAK5167127.1"/>
    </source>
</evidence>
<keyword evidence="2" id="KW-0862">Zinc</keyword>
<dbReference type="AlphaFoldDB" id="A0AAV9P6K1"/>
<dbReference type="Proteomes" id="UP001337655">
    <property type="component" value="Unassembled WGS sequence"/>
</dbReference>
<dbReference type="GeneID" id="89929192"/>
<protein>
    <submittedName>
        <fullName evidence="7">Uncharacterized protein</fullName>
    </submittedName>
</protein>
<sequence>MSTPNFDNIAEGRAKFEKFVAQVGTTITSLGGPAATPEDLAAMARTKAVAFFWLERWETSFAAFLAREAGNSDIQTLNGYRLLKLHHIAFGIFIEVDHSEGEASWAKFTSRLKAVVDLADEILQGTPRRSVGLQAPQEPYVSSSMGLAEPLYQTVSRCADPEIVERARGLMAKLPASDGANSAWRMAYVEKILSACTGKPYIEGDSTSATPMDASAGSSVAG</sequence>
<evidence type="ECO:0000256" key="1">
    <source>
        <dbReference type="ARBA" id="ARBA00022723"/>
    </source>
</evidence>
<name>A0AAV9P6K1_9PEZI</name>
<accession>A0AAV9P6K1</accession>
<gene>
    <name evidence="7" type="ORF">LTR77_007857</name>
</gene>
<organism evidence="7 8">
    <name type="scientific">Saxophila tyrrhenica</name>
    <dbReference type="NCBI Taxonomy" id="1690608"/>
    <lineage>
        <taxon>Eukaryota</taxon>
        <taxon>Fungi</taxon>
        <taxon>Dikarya</taxon>
        <taxon>Ascomycota</taxon>
        <taxon>Pezizomycotina</taxon>
        <taxon>Dothideomycetes</taxon>
        <taxon>Dothideomycetidae</taxon>
        <taxon>Mycosphaerellales</taxon>
        <taxon>Extremaceae</taxon>
        <taxon>Saxophila</taxon>
    </lineage>
</organism>
<dbReference type="RefSeq" id="XP_064656935.1">
    <property type="nucleotide sequence ID" value="XM_064805093.1"/>
</dbReference>
<evidence type="ECO:0000256" key="5">
    <source>
        <dbReference type="ARBA" id="ARBA00023163"/>
    </source>
</evidence>
<dbReference type="GO" id="GO:0003677">
    <property type="term" value="F:DNA binding"/>
    <property type="evidence" value="ECO:0007669"/>
    <property type="project" value="UniProtKB-KW"/>
</dbReference>
<evidence type="ECO:0000256" key="6">
    <source>
        <dbReference type="ARBA" id="ARBA00023242"/>
    </source>
</evidence>
<reference evidence="7 8" key="1">
    <citation type="submission" date="2023-08" db="EMBL/GenBank/DDBJ databases">
        <title>Black Yeasts Isolated from many extreme environments.</title>
        <authorList>
            <person name="Coleine C."/>
            <person name="Stajich J.E."/>
            <person name="Selbmann L."/>
        </authorList>
    </citation>
    <scope>NUCLEOTIDE SEQUENCE [LARGE SCALE GENOMIC DNA]</scope>
    <source>
        <strain evidence="7 8">CCFEE 5935</strain>
    </source>
</reference>
<keyword evidence="1" id="KW-0479">Metal-binding</keyword>
<comment type="caution">
    <text evidence="7">The sequence shown here is derived from an EMBL/GenBank/DDBJ whole genome shotgun (WGS) entry which is preliminary data.</text>
</comment>
<keyword evidence="6" id="KW-0539">Nucleus</keyword>
<dbReference type="GO" id="GO:0046872">
    <property type="term" value="F:metal ion binding"/>
    <property type="evidence" value="ECO:0007669"/>
    <property type="project" value="UniProtKB-KW"/>
</dbReference>